<keyword evidence="2" id="KW-0813">Transport</keyword>
<dbReference type="PROSITE" id="PS50866">
    <property type="entry name" value="GOLD"/>
    <property type="match status" value="1"/>
</dbReference>
<dbReference type="Pfam" id="PF15409">
    <property type="entry name" value="PH_8"/>
    <property type="match status" value="1"/>
</dbReference>
<dbReference type="GO" id="GO:0032934">
    <property type="term" value="F:sterol binding"/>
    <property type="evidence" value="ECO:0007669"/>
    <property type="project" value="TreeGrafter"/>
</dbReference>
<feature type="compositionally biased region" description="Polar residues" evidence="5">
    <location>
        <begin position="535"/>
        <end position="548"/>
    </location>
</feature>
<dbReference type="Gene3D" id="2.60.120.680">
    <property type="entry name" value="GOLD domain"/>
    <property type="match status" value="1"/>
</dbReference>
<feature type="region of interest" description="Disordered" evidence="5">
    <location>
        <begin position="155"/>
        <end position="202"/>
    </location>
</feature>
<dbReference type="GO" id="GO:0030011">
    <property type="term" value="P:maintenance of cell polarity"/>
    <property type="evidence" value="ECO:0007669"/>
    <property type="project" value="TreeGrafter"/>
</dbReference>
<dbReference type="GO" id="GO:0006887">
    <property type="term" value="P:exocytosis"/>
    <property type="evidence" value="ECO:0007669"/>
    <property type="project" value="TreeGrafter"/>
</dbReference>
<evidence type="ECO:0000313" key="7">
    <source>
        <dbReference type="EMBL" id="VVT57178.1"/>
    </source>
</evidence>
<feature type="region of interest" description="Disordered" evidence="5">
    <location>
        <begin position="295"/>
        <end position="332"/>
    </location>
</feature>
<evidence type="ECO:0000313" key="8">
    <source>
        <dbReference type="Proteomes" id="UP000398389"/>
    </source>
</evidence>
<dbReference type="PANTHER" id="PTHR10972:SF203">
    <property type="entry name" value="OXYSTEROL-BINDING PROTEIN HOMOLOG 3"/>
    <property type="match status" value="1"/>
</dbReference>
<dbReference type="Proteomes" id="UP000398389">
    <property type="component" value="Unassembled WGS sequence"/>
</dbReference>
<dbReference type="Gene3D" id="3.30.70.3490">
    <property type="match status" value="1"/>
</dbReference>
<dbReference type="InterPro" id="IPR011993">
    <property type="entry name" value="PH-like_dom_sf"/>
</dbReference>
<dbReference type="EMBL" id="CABVLU010000004">
    <property type="protein sequence ID" value="VVT57178.1"/>
    <property type="molecule type" value="Genomic_DNA"/>
</dbReference>
<feature type="region of interest" description="Disordered" evidence="5">
    <location>
        <begin position="767"/>
        <end position="795"/>
    </location>
</feature>
<dbReference type="GO" id="GO:0005886">
    <property type="term" value="C:plasma membrane"/>
    <property type="evidence" value="ECO:0007669"/>
    <property type="project" value="TreeGrafter"/>
</dbReference>
<keyword evidence="3" id="KW-0445">Lipid transport</keyword>
<keyword evidence="4" id="KW-0446">Lipid-binding</keyword>
<feature type="compositionally biased region" description="Low complexity" evidence="5">
    <location>
        <begin position="295"/>
        <end position="327"/>
    </location>
</feature>
<dbReference type="GO" id="GO:0032541">
    <property type="term" value="C:cortical endoplasmic reticulum"/>
    <property type="evidence" value="ECO:0007669"/>
    <property type="project" value="TreeGrafter"/>
</dbReference>
<feature type="compositionally biased region" description="Low complexity" evidence="5">
    <location>
        <begin position="470"/>
        <end position="483"/>
    </location>
</feature>
<evidence type="ECO:0000256" key="3">
    <source>
        <dbReference type="ARBA" id="ARBA00023055"/>
    </source>
</evidence>
<dbReference type="GeneID" id="43584387"/>
<proteinExistence type="inferred from homology"/>
<feature type="region of interest" description="Disordered" evidence="5">
    <location>
        <begin position="532"/>
        <end position="622"/>
    </location>
</feature>
<sequence length="1215" mass="132921">MESLEIHSKSFLIKWAEVSDEAFITWKVQPLKRSINFGLYRRVSKKVEEGSESATRKFSSSSITQQELKDRLQASGLQQVHWHGRCNPDEILQGKFDVLPGMTGTYALVFDNTFSKSIAKTVLFSLRIHPVAASVSSTSLQSSLSSAAFDSQASTVASSSSSSGTNGSKVNDGMPNSIKNFSYPAKSNSQHSANPASSPGLQAISTQTQSTKQLDINNDKINTISKSTRHSPGEDLGISHSHSLGHGYSRNHSHGHGHSHNNHGSRNHSPGALEALAIASGPQIQSTRPVSMLLPSAASSSGSLSEKNLLPRGRSVSPSRRPGASVRKSSVTIVTQPLEKRDLKAPPSMSDGRNLWGTLLKKKRKKLQGYARRFFLLDYKYGTLNYYLSDKSAVLRGSMPIKLCVITAMPRSLEIFVDSGMEVWNLKALTQADFKTWTSALDVVRLSSANSSDASASKSSQNLLKTALISSSTTPSTTEQTSSPLPPATLGPAHHPALESNFGITDSHLESLSQIIQTLNSASIKAREAADQQEKSISFQPSLPQRRSSFWRRRGSKQTQEESSQSTISSSAIQPSESGQTLSPYSINGAISPNNQSSTNLSTTGTLPPLPKSPILDGDHSNGVSLDELAKLDLKSISPPPVAGPNSVINTLRDLSLTIDKVTEDLKALWNDQSNIASAASAAAAAAAIAFREAAQSFPSNSAAVLAISPGTSRAATPILSPNATSIHPGIVRRVSDGNISLYSTDEFFDAQEFGQTNDGVIYIDKEENSSSSEEEVGMLENDEDDSLSSDDEGDLSVTTHLPAVMNEIAEVENVDGEPYLYPLNEITKPPTRRHVIPLSVASPPSLISLVRKSVGKDLSMIAMPVTSNEPVTILQRMCEIFEYSELVDKAFTYPEGSPERLLAIAAFANSYLSSGRAKERSARKPFNPLLGETYEMVRPEKGIRVITEKVSHRPPIMAIQAESSNWIMHYSPNPHQQFWGKSAEINNRGTARLTHLPSREVFEWEQPTTFLRNVIAGEKYVEPVGSLVVVSSTGCKVVVEYKSGSMFSGRSEDLRAVIYNSNGAPIKGYALEGKWTQSLDMLTPSGGRSKVWEVGKLVDNHTKRFGFTDFAASLNEVTSVENKKMAPTDSRLRPDQRIYEECGIDKAEELKLHLEEMQRQRRKQMEDANETYVPKFFELDKNESVWKLKTGEENYWRRRRAGNWEPNNLVELFK</sequence>
<dbReference type="GO" id="GO:0005829">
    <property type="term" value="C:cytosol"/>
    <property type="evidence" value="ECO:0007669"/>
    <property type="project" value="TreeGrafter"/>
</dbReference>
<dbReference type="GO" id="GO:0006897">
    <property type="term" value="P:endocytosis"/>
    <property type="evidence" value="ECO:0007669"/>
    <property type="project" value="TreeGrafter"/>
</dbReference>
<gene>
    <name evidence="7" type="ORF">SAPINGB_P005573</name>
</gene>
<comment type="similarity">
    <text evidence="1">Belongs to the OSBP family.</text>
</comment>
<evidence type="ECO:0000256" key="5">
    <source>
        <dbReference type="SAM" id="MobiDB-lite"/>
    </source>
</evidence>
<keyword evidence="8" id="KW-1185">Reference proteome</keyword>
<protein>
    <recommendedName>
        <fullName evidence="6">GOLD domain-containing protein</fullName>
    </recommendedName>
</protein>
<feature type="region of interest" description="Disordered" evidence="5">
    <location>
        <begin position="223"/>
        <end position="270"/>
    </location>
</feature>
<dbReference type="FunFam" id="2.40.160.120:FF:000001">
    <property type="entry name" value="Oxysterol-binding protein"/>
    <property type="match status" value="1"/>
</dbReference>
<dbReference type="SUPFAM" id="SSF50729">
    <property type="entry name" value="PH domain-like"/>
    <property type="match status" value="1"/>
</dbReference>
<dbReference type="PANTHER" id="PTHR10972">
    <property type="entry name" value="OXYSTEROL-BINDING PROTEIN-RELATED"/>
    <property type="match status" value="1"/>
</dbReference>
<dbReference type="InterPro" id="IPR000648">
    <property type="entry name" value="Oxysterol-bd"/>
</dbReference>
<evidence type="ECO:0000256" key="1">
    <source>
        <dbReference type="ARBA" id="ARBA00008842"/>
    </source>
</evidence>
<dbReference type="InterPro" id="IPR037239">
    <property type="entry name" value="OSBP_sf"/>
</dbReference>
<dbReference type="Gene3D" id="2.30.29.30">
    <property type="entry name" value="Pleckstrin-homology domain (PH domain)/Phosphotyrosine-binding domain (PTB)"/>
    <property type="match status" value="1"/>
</dbReference>
<dbReference type="InterPro" id="IPR001849">
    <property type="entry name" value="PH_domain"/>
</dbReference>
<dbReference type="InterPro" id="IPR041680">
    <property type="entry name" value="PH_8"/>
</dbReference>
<feature type="compositionally biased region" description="Polar residues" evidence="5">
    <location>
        <begin position="177"/>
        <end position="202"/>
    </location>
</feature>
<evidence type="ECO:0000256" key="2">
    <source>
        <dbReference type="ARBA" id="ARBA00022448"/>
    </source>
</evidence>
<dbReference type="InterPro" id="IPR009038">
    <property type="entry name" value="GOLD_dom"/>
</dbReference>
<accession>A0A5E8C5N6</accession>
<feature type="compositionally biased region" description="Low complexity" evidence="5">
    <location>
        <begin position="557"/>
        <end position="580"/>
    </location>
</feature>
<dbReference type="SMART" id="SM00233">
    <property type="entry name" value="PH"/>
    <property type="match status" value="1"/>
</dbReference>
<reference evidence="7 8" key="1">
    <citation type="submission" date="2019-09" db="EMBL/GenBank/DDBJ databases">
        <authorList>
            <person name="Brejova B."/>
        </authorList>
    </citation>
    <scope>NUCLEOTIDE SEQUENCE [LARGE SCALE GENOMIC DNA]</scope>
</reference>
<dbReference type="RefSeq" id="XP_031856178.1">
    <property type="nucleotide sequence ID" value="XM_032000287.1"/>
</dbReference>
<dbReference type="Pfam" id="PF01237">
    <property type="entry name" value="Oxysterol_BP"/>
    <property type="match status" value="1"/>
</dbReference>
<dbReference type="GO" id="GO:0034727">
    <property type="term" value="P:piecemeal microautophagy of the nucleus"/>
    <property type="evidence" value="ECO:0007669"/>
    <property type="project" value="TreeGrafter"/>
</dbReference>
<dbReference type="GO" id="GO:0097038">
    <property type="term" value="C:perinuclear endoplasmic reticulum"/>
    <property type="evidence" value="ECO:0007669"/>
    <property type="project" value="TreeGrafter"/>
</dbReference>
<feature type="compositionally biased region" description="Acidic residues" evidence="5">
    <location>
        <begin position="773"/>
        <end position="795"/>
    </location>
</feature>
<dbReference type="SUPFAM" id="SSF101576">
    <property type="entry name" value="Supernatant protein factor (SPF), C-terminal domain"/>
    <property type="match status" value="1"/>
</dbReference>
<feature type="region of interest" description="Disordered" evidence="5">
    <location>
        <begin position="470"/>
        <end position="500"/>
    </location>
</feature>
<dbReference type="GO" id="GO:0120009">
    <property type="term" value="P:intermembrane lipid transfer"/>
    <property type="evidence" value="ECO:0007669"/>
    <property type="project" value="UniProtKB-ARBA"/>
</dbReference>
<evidence type="ECO:0000256" key="4">
    <source>
        <dbReference type="ARBA" id="ARBA00023121"/>
    </source>
</evidence>
<feature type="compositionally biased region" description="Polar residues" evidence="5">
    <location>
        <begin position="581"/>
        <end position="606"/>
    </location>
</feature>
<name>A0A5E8C5N6_9ASCO</name>
<dbReference type="OrthoDB" id="1854502at2759"/>
<feature type="compositionally biased region" description="Basic residues" evidence="5">
    <location>
        <begin position="249"/>
        <end position="266"/>
    </location>
</feature>
<dbReference type="AlphaFoldDB" id="A0A5E8C5N6"/>
<feature type="compositionally biased region" description="Low complexity" evidence="5">
    <location>
        <begin position="155"/>
        <end position="171"/>
    </location>
</feature>
<dbReference type="SUPFAM" id="SSF144000">
    <property type="entry name" value="Oxysterol-binding protein-like"/>
    <property type="match status" value="1"/>
</dbReference>
<dbReference type="InterPro" id="IPR036598">
    <property type="entry name" value="GOLD_dom_sf"/>
</dbReference>
<dbReference type="Gene3D" id="2.40.160.120">
    <property type="match status" value="1"/>
</dbReference>
<feature type="domain" description="GOLD" evidence="6">
    <location>
        <begin position="1"/>
        <end position="128"/>
    </location>
</feature>
<evidence type="ECO:0000259" key="6">
    <source>
        <dbReference type="PROSITE" id="PS50866"/>
    </source>
</evidence>
<organism evidence="7 8">
    <name type="scientific">Magnusiomyces paraingens</name>
    <dbReference type="NCBI Taxonomy" id="2606893"/>
    <lineage>
        <taxon>Eukaryota</taxon>
        <taxon>Fungi</taxon>
        <taxon>Dikarya</taxon>
        <taxon>Ascomycota</taxon>
        <taxon>Saccharomycotina</taxon>
        <taxon>Dipodascomycetes</taxon>
        <taxon>Dipodascales</taxon>
        <taxon>Dipodascaceae</taxon>
        <taxon>Magnusiomyces</taxon>
    </lineage>
</organism>
<dbReference type="GO" id="GO:0035621">
    <property type="term" value="P:ER to Golgi ceramide transport"/>
    <property type="evidence" value="ECO:0007669"/>
    <property type="project" value="TreeGrafter"/>
</dbReference>